<sequence>MIDTSAQELQSLNPVEINDEEELYSGSSDEKCVVIFHAEHFIKYNQLLEIGDQHAMALFVAALVVAETSLLEASILTCVFNLLLLIGRYLIIEECNKIRMKQKLVFNRENHVKSLIHIDLFSGFRAWLRNFVIIGMILVGGRLIMLMFVMNIDKSDKRETFNNIFTVNLISFLASIFGVYIYLQSRSSVSIPSDIEKYLLGKRPSELELGCTLLNHKHGPTLEQELKQFNIIIQWMNVNGIIIKSPHSKSLQHHQQQHQHQHQHQHISTY</sequence>
<feature type="transmembrane region" description="Helical" evidence="2">
    <location>
        <begin position="131"/>
        <end position="152"/>
    </location>
</feature>
<evidence type="ECO:0000313" key="4">
    <source>
        <dbReference type="Proteomes" id="UP000076078"/>
    </source>
</evidence>
<name>A0A151Z376_TIELA</name>
<dbReference type="OMA" id="HAMALFV"/>
<protein>
    <recommendedName>
        <fullName evidence="5">Transmembrane protein</fullName>
    </recommendedName>
</protein>
<accession>A0A151Z376</accession>
<keyword evidence="2" id="KW-0812">Transmembrane</keyword>
<comment type="caution">
    <text evidence="3">The sequence shown here is derived from an EMBL/GenBank/DDBJ whole genome shotgun (WGS) entry which is preliminary data.</text>
</comment>
<reference evidence="3 4" key="1">
    <citation type="submission" date="2015-12" db="EMBL/GenBank/DDBJ databases">
        <title>Dictyostelia acquired genes for synthesis and detection of signals that induce cell-type specialization by lateral gene transfer from prokaryotes.</title>
        <authorList>
            <person name="Gloeckner G."/>
            <person name="Schaap P."/>
        </authorList>
    </citation>
    <scope>NUCLEOTIDE SEQUENCE [LARGE SCALE GENOMIC DNA]</scope>
    <source>
        <strain evidence="3 4">TK</strain>
    </source>
</reference>
<feature type="region of interest" description="Disordered" evidence="1">
    <location>
        <begin position="249"/>
        <end position="270"/>
    </location>
</feature>
<proteinExistence type="predicted"/>
<keyword evidence="4" id="KW-1185">Reference proteome</keyword>
<evidence type="ECO:0000256" key="1">
    <source>
        <dbReference type="SAM" id="MobiDB-lite"/>
    </source>
</evidence>
<dbReference type="AlphaFoldDB" id="A0A151Z376"/>
<dbReference type="EMBL" id="LODT01000051">
    <property type="protein sequence ID" value="KYQ88413.1"/>
    <property type="molecule type" value="Genomic_DNA"/>
</dbReference>
<keyword evidence="2" id="KW-0472">Membrane</keyword>
<dbReference type="Proteomes" id="UP000076078">
    <property type="component" value="Unassembled WGS sequence"/>
</dbReference>
<evidence type="ECO:0008006" key="5">
    <source>
        <dbReference type="Google" id="ProtNLM"/>
    </source>
</evidence>
<evidence type="ECO:0000313" key="3">
    <source>
        <dbReference type="EMBL" id="KYQ88413.1"/>
    </source>
</evidence>
<dbReference type="InParanoid" id="A0A151Z376"/>
<feature type="transmembrane region" description="Helical" evidence="2">
    <location>
        <begin position="164"/>
        <end position="183"/>
    </location>
</feature>
<keyword evidence="2" id="KW-1133">Transmembrane helix</keyword>
<feature type="transmembrane region" description="Helical" evidence="2">
    <location>
        <begin position="73"/>
        <end position="91"/>
    </location>
</feature>
<organism evidence="3 4">
    <name type="scientific">Tieghemostelium lacteum</name>
    <name type="common">Slime mold</name>
    <name type="synonym">Dictyostelium lacteum</name>
    <dbReference type="NCBI Taxonomy" id="361077"/>
    <lineage>
        <taxon>Eukaryota</taxon>
        <taxon>Amoebozoa</taxon>
        <taxon>Evosea</taxon>
        <taxon>Eumycetozoa</taxon>
        <taxon>Dictyostelia</taxon>
        <taxon>Dictyosteliales</taxon>
        <taxon>Raperosteliaceae</taxon>
        <taxon>Tieghemostelium</taxon>
    </lineage>
</organism>
<evidence type="ECO:0000256" key="2">
    <source>
        <dbReference type="SAM" id="Phobius"/>
    </source>
</evidence>
<gene>
    <name evidence="3" type="ORF">DLAC_11114</name>
</gene>